<dbReference type="GO" id="GO:0005737">
    <property type="term" value="C:cytoplasm"/>
    <property type="evidence" value="ECO:0007669"/>
    <property type="project" value="InterPro"/>
</dbReference>
<dbReference type="InterPro" id="IPR036188">
    <property type="entry name" value="FAD/NAD-bd_sf"/>
</dbReference>
<evidence type="ECO:0000313" key="10">
    <source>
        <dbReference type="Proteomes" id="UP000008922"/>
    </source>
</evidence>
<dbReference type="STRING" id="926569.ANT_17250"/>
<dbReference type="Pfam" id="PF07992">
    <property type="entry name" value="Pyr_redox_2"/>
    <property type="match status" value="1"/>
</dbReference>
<dbReference type="PANTHER" id="PTHR48105">
    <property type="entry name" value="THIOREDOXIN REDUCTASE 1-RELATED-RELATED"/>
    <property type="match status" value="1"/>
</dbReference>
<dbReference type="HOGENOM" id="CLU_031864_5_1_0"/>
<keyword evidence="2 6" id="KW-0274">FAD</keyword>
<protein>
    <recommendedName>
        <fullName evidence="6">Thioredoxin reductase</fullName>
        <ecNumber evidence="6">1.8.1.9</ecNumber>
    </recommendedName>
</protein>
<dbReference type="RefSeq" id="WP_013560129.1">
    <property type="nucleotide sequence ID" value="NC_014960.1"/>
</dbReference>
<dbReference type="AlphaFoldDB" id="E8N5N7"/>
<dbReference type="InterPro" id="IPR023753">
    <property type="entry name" value="FAD/NAD-binding_dom"/>
</dbReference>
<dbReference type="FunCoup" id="E8N5N7">
    <property type="interactions" value="238"/>
</dbReference>
<dbReference type="NCBIfam" id="TIGR01292">
    <property type="entry name" value="TRX_reduct"/>
    <property type="match status" value="1"/>
</dbReference>
<dbReference type="EC" id="1.8.1.9" evidence="6"/>
<dbReference type="SUPFAM" id="SSF51905">
    <property type="entry name" value="FAD/NAD(P)-binding domain"/>
    <property type="match status" value="1"/>
</dbReference>
<evidence type="ECO:0000313" key="9">
    <source>
        <dbReference type="EMBL" id="BAJ63751.1"/>
    </source>
</evidence>
<dbReference type="InterPro" id="IPR050097">
    <property type="entry name" value="Ferredoxin-NADP_redctase_2"/>
</dbReference>
<gene>
    <name evidence="9" type="primary">trxB</name>
    <name evidence="9" type="ordered locus">ANT_17250</name>
</gene>
<evidence type="ECO:0000256" key="5">
    <source>
        <dbReference type="ARBA" id="ARBA00023284"/>
    </source>
</evidence>
<keyword evidence="5 6" id="KW-0676">Redox-active center</keyword>
<name>E8N5N7_ANATU</name>
<organism evidence="9 10">
    <name type="scientific">Anaerolinea thermophila (strain DSM 14523 / JCM 11388 / NBRC 100420 / UNI-1)</name>
    <dbReference type="NCBI Taxonomy" id="926569"/>
    <lineage>
        <taxon>Bacteria</taxon>
        <taxon>Bacillati</taxon>
        <taxon>Chloroflexota</taxon>
        <taxon>Anaerolineae</taxon>
        <taxon>Anaerolineales</taxon>
        <taxon>Anaerolineaceae</taxon>
        <taxon>Anaerolinea</taxon>
    </lineage>
</organism>
<dbReference type="InterPro" id="IPR005982">
    <property type="entry name" value="Thioredox_Rdtase"/>
</dbReference>
<dbReference type="InParanoid" id="E8N5N7"/>
<comment type="cofactor">
    <cofactor evidence="7">
        <name>FAD</name>
        <dbReference type="ChEBI" id="CHEBI:57692"/>
    </cofactor>
    <text evidence="7">Binds 1 FAD per subunit.</text>
</comment>
<dbReference type="OrthoDB" id="9806179at2"/>
<proteinExistence type="inferred from homology"/>
<dbReference type="Proteomes" id="UP000008922">
    <property type="component" value="Chromosome"/>
</dbReference>
<keyword evidence="1 6" id="KW-0285">Flavoprotein</keyword>
<dbReference type="PRINTS" id="PR00368">
    <property type="entry name" value="FADPNR"/>
</dbReference>
<evidence type="ECO:0000256" key="2">
    <source>
        <dbReference type="ARBA" id="ARBA00022827"/>
    </source>
</evidence>
<comment type="catalytic activity">
    <reaction evidence="6">
        <text>[thioredoxin]-dithiol + NADP(+) = [thioredoxin]-disulfide + NADPH + H(+)</text>
        <dbReference type="Rhea" id="RHEA:20345"/>
        <dbReference type="Rhea" id="RHEA-COMP:10698"/>
        <dbReference type="Rhea" id="RHEA-COMP:10700"/>
        <dbReference type="ChEBI" id="CHEBI:15378"/>
        <dbReference type="ChEBI" id="CHEBI:29950"/>
        <dbReference type="ChEBI" id="CHEBI:50058"/>
        <dbReference type="ChEBI" id="CHEBI:57783"/>
        <dbReference type="ChEBI" id="CHEBI:58349"/>
        <dbReference type="EC" id="1.8.1.9"/>
    </reaction>
</comment>
<dbReference type="InterPro" id="IPR008255">
    <property type="entry name" value="Pyr_nucl-diS_OxRdtase_2_AS"/>
</dbReference>
<sequence length="324" mass="34971">MDFNLMNLTSHAEDEKEHHPYKVVILGSGPAGLAAALYAARAELNPLVLTGMELGGQAALTHTIENYPGFPEGVGGSQLGELFQKQAERFGARVEFDIASRVDLSKRPFVIETESGQEIKAQTLIIATGASPNHLNVPGEKELTGKGVSYCATCDGWFFKDKEVVVVGGGDSALEEGIFLTRYATKVTIIHRRDTLRAGAILQSRARSNPKIQFIWNTVVTEILGEDAVKAVRLKNVVTGEESTFSTDGVFIFIGHKPNTQLFHGQLEMDEGGYIITDKKMQTSVPGVYAAGEAADPIYRQVITSAGMGAAAAMQAAKFLEEHD</sequence>
<dbReference type="Gene3D" id="3.50.50.60">
    <property type="entry name" value="FAD/NAD(P)-binding domain"/>
    <property type="match status" value="2"/>
</dbReference>
<keyword evidence="3 6" id="KW-0560">Oxidoreductase</keyword>
<feature type="domain" description="FAD/NAD(P)-binding" evidence="8">
    <location>
        <begin position="21"/>
        <end position="309"/>
    </location>
</feature>
<evidence type="ECO:0000259" key="8">
    <source>
        <dbReference type="Pfam" id="PF07992"/>
    </source>
</evidence>
<accession>E8N5N7</accession>
<comment type="subunit">
    <text evidence="6">Homodimer.</text>
</comment>
<dbReference type="GO" id="GO:0019430">
    <property type="term" value="P:removal of superoxide radicals"/>
    <property type="evidence" value="ECO:0007669"/>
    <property type="project" value="UniProtKB-UniRule"/>
</dbReference>
<evidence type="ECO:0000256" key="4">
    <source>
        <dbReference type="ARBA" id="ARBA00023157"/>
    </source>
</evidence>
<keyword evidence="4" id="KW-1015">Disulfide bond</keyword>
<keyword evidence="10" id="KW-1185">Reference proteome</keyword>
<dbReference type="eggNOG" id="COG0492">
    <property type="taxonomic scope" value="Bacteria"/>
</dbReference>
<evidence type="ECO:0000256" key="6">
    <source>
        <dbReference type="RuleBase" id="RU003880"/>
    </source>
</evidence>
<keyword evidence="7" id="KW-0521">NADP</keyword>
<dbReference type="PROSITE" id="PS00573">
    <property type="entry name" value="PYRIDINE_REDOX_2"/>
    <property type="match status" value="1"/>
</dbReference>
<dbReference type="EMBL" id="AP012029">
    <property type="protein sequence ID" value="BAJ63751.1"/>
    <property type="molecule type" value="Genomic_DNA"/>
</dbReference>
<evidence type="ECO:0000256" key="3">
    <source>
        <dbReference type="ARBA" id="ARBA00023002"/>
    </source>
</evidence>
<dbReference type="PRINTS" id="PR00469">
    <property type="entry name" value="PNDRDTASEII"/>
</dbReference>
<reference evidence="9 10" key="1">
    <citation type="submission" date="2010-12" db="EMBL/GenBank/DDBJ databases">
        <title>Whole genome sequence of Anaerolinea thermophila UNI-1.</title>
        <authorList>
            <person name="Narita-Yamada S."/>
            <person name="Kishi E."/>
            <person name="Watanabe Y."/>
            <person name="Takasaki K."/>
            <person name="Ankai A."/>
            <person name="Oguchi A."/>
            <person name="Fukui S."/>
            <person name="Takahashi M."/>
            <person name="Yashiro I."/>
            <person name="Hosoyama A."/>
            <person name="Sekiguchi Y."/>
            <person name="Hanada S."/>
            <person name="Fujita N."/>
        </authorList>
    </citation>
    <scope>NUCLEOTIDE SEQUENCE [LARGE SCALE GENOMIC DNA]</scope>
    <source>
        <strain evidence="10">DSM 14523 / JCM 11388 / NBRC 100420 / UNI-1</strain>
    </source>
</reference>
<evidence type="ECO:0000256" key="1">
    <source>
        <dbReference type="ARBA" id="ARBA00022630"/>
    </source>
</evidence>
<evidence type="ECO:0000256" key="7">
    <source>
        <dbReference type="RuleBase" id="RU003881"/>
    </source>
</evidence>
<comment type="similarity">
    <text evidence="6">Belongs to the class-II pyridine nucleotide-disulfide oxidoreductase family.</text>
</comment>
<dbReference type="GO" id="GO:0004791">
    <property type="term" value="F:thioredoxin-disulfide reductase (NADPH) activity"/>
    <property type="evidence" value="ECO:0007669"/>
    <property type="project" value="UniProtKB-UniRule"/>
</dbReference>
<dbReference type="KEGG" id="atm:ANT_17250"/>